<dbReference type="Pfam" id="PF13855">
    <property type="entry name" value="LRR_8"/>
    <property type="match status" value="1"/>
</dbReference>
<dbReference type="Pfam" id="PF08263">
    <property type="entry name" value="LRRNT_2"/>
    <property type="match status" value="1"/>
</dbReference>
<dbReference type="InterPro" id="IPR013210">
    <property type="entry name" value="LRR_N_plant-typ"/>
</dbReference>
<protein>
    <submittedName>
        <fullName evidence="14">Uncharacterized protein</fullName>
    </submittedName>
</protein>
<evidence type="ECO:0000256" key="4">
    <source>
        <dbReference type="ARBA" id="ARBA00022692"/>
    </source>
</evidence>
<dbReference type="InterPro" id="IPR046956">
    <property type="entry name" value="RLP23-like"/>
</dbReference>
<dbReference type="InterPro" id="IPR055414">
    <property type="entry name" value="LRR_R13L4/SHOC2-like"/>
</dbReference>
<dbReference type="OrthoDB" id="442066at2759"/>
<evidence type="ECO:0000313" key="14">
    <source>
        <dbReference type="EMBL" id="CAA7042761.1"/>
    </source>
</evidence>
<evidence type="ECO:0000259" key="12">
    <source>
        <dbReference type="Pfam" id="PF08263"/>
    </source>
</evidence>
<evidence type="ECO:0000256" key="2">
    <source>
        <dbReference type="ARBA" id="ARBA00009592"/>
    </source>
</evidence>
<comment type="similarity">
    <text evidence="2">Belongs to the RLP family.</text>
</comment>
<dbReference type="FunFam" id="3.80.10.10:FF:000041">
    <property type="entry name" value="LRR receptor-like serine/threonine-protein kinase ERECTA"/>
    <property type="match status" value="1"/>
</dbReference>
<dbReference type="EMBL" id="CACVBM020001274">
    <property type="protein sequence ID" value="CAA7042761.1"/>
    <property type="molecule type" value="Genomic_DNA"/>
</dbReference>
<keyword evidence="7" id="KW-1133">Transmembrane helix</keyword>
<evidence type="ECO:0000256" key="1">
    <source>
        <dbReference type="ARBA" id="ARBA00004479"/>
    </source>
</evidence>
<keyword evidence="3" id="KW-0433">Leucine-rich repeat</keyword>
<keyword evidence="15" id="KW-1185">Reference proteome</keyword>
<dbReference type="InterPro" id="IPR001611">
    <property type="entry name" value="Leu-rich_rpt"/>
</dbReference>
<name>A0A6D2JRE7_9BRAS</name>
<keyword evidence="4" id="KW-0812">Transmembrane</keyword>
<gene>
    <name evidence="14" type="ORF">MERR_LOCUS29996</name>
</gene>
<feature type="signal peptide" evidence="11">
    <location>
        <begin position="1"/>
        <end position="30"/>
    </location>
</feature>
<dbReference type="Pfam" id="PF00560">
    <property type="entry name" value="LRR_1"/>
    <property type="match status" value="3"/>
</dbReference>
<dbReference type="Gene3D" id="3.80.10.10">
    <property type="entry name" value="Ribonuclease Inhibitor"/>
    <property type="match status" value="3"/>
</dbReference>
<reference evidence="14" key="1">
    <citation type="submission" date="2020-01" db="EMBL/GenBank/DDBJ databases">
        <authorList>
            <person name="Mishra B."/>
        </authorList>
    </citation>
    <scope>NUCLEOTIDE SEQUENCE [LARGE SCALE GENOMIC DNA]</scope>
</reference>
<evidence type="ECO:0000256" key="9">
    <source>
        <dbReference type="ARBA" id="ARBA00023170"/>
    </source>
</evidence>
<accession>A0A6D2JRE7</accession>
<evidence type="ECO:0000256" key="3">
    <source>
        <dbReference type="ARBA" id="ARBA00022614"/>
    </source>
</evidence>
<dbReference type="Proteomes" id="UP000467841">
    <property type="component" value="Unassembled WGS sequence"/>
</dbReference>
<dbReference type="SUPFAM" id="SSF52047">
    <property type="entry name" value="RNI-like"/>
    <property type="match status" value="1"/>
</dbReference>
<comment type="subcellular location">
    <subcellularLocation>
        <location evidence="1">Membrane</location>
        <topology evidence="1">Single-pass type I membrane protein</topology>
    </subcellularLocation>
</comment>
<evidence type="ECO:0000256" key="7">
    <source>
        <dbReference type="ARBA" id="ARBA00022989"/>
    </source>
</evidence>
<dbReference type="Pfam" id="PF23598">
    <property type="entry name" value="LRR_14"/>
    <property type="match status" value="1"/>
</dbReference>
<feature type="domain" description="Disease resistance R13L4/SHOC-2-like LRR" evidence="13">
    <location>
        <begin position="104"/>
        <end position="314"/>
    </location>
</feature>
<sequence length="479" mass="53990">MSILRQSYCFSGNIAFYFFFLLSLVLHTLASPVLHYCRHDHRDALLEFKHEFPTNELESRSLSSWIKSNDCCSWEGVTCDDKSGEVISLDLSFIPLNNSLKPYSGIFKLHHLRNLILRECHVYGDILSSLGNLSHLTHLDLKGNHLVGEVPASVRNLTQLRYIDLSKNKFTGKIPVSFANLTNLSHLDISLNHFTGENFPLPFDMSQFHNLEYFDVGGNSFSGTFPTSLFMIPSLRWVSLWGNNLKGPIEFKNTSSSSKLQTLSLYQNNFEGSIPKSISKFSNLERLLLSDNYFTGPILRSISNMVKLVTLDLSHNNFIGPIPISNLVNLLSLDLSGNKLEGEIPVQIPSEDHYHIGLTTLRLQNNNLSGIIPPDLFANATTWLESVDVSSNQLKGKLPKSLSNCTHLKLLNVGSNKIKDKFPCWLRSLPSLHVMSLRSNQFYGPLYHHNVSIGFQSLKIIDISHNDFSGTLPPFYFSN</sequence>
<feature type="domain" description="Leucine-rich repeat-containing N-terminal plant-type" evidence="12">
    <location>
        <begin position="42"/>
        <end position="80"/>
    </location>
</feature>
<dbReference type="FunFam" id="3.80.10.10:FF:000095">
    <property type="entry name" value="LRR receptor-like serine/threonine-protein kinase GSO1"/>
    <property type="match status" value="1"/>
</dbReference>
<dbReference type="PANTHER" id="PTHR48061:SF2">
    <property type="entry name" value="RECEPTOR LIKE PROTEIN 30-LIKE"/>
    <property type="match status" value="1"/>
</dbReference>
<dbReference type="PANTHER" id="PTHR48061">
    <property type="entry name" value="LEUCINE-RICH REPEAT RECEPTOR PROTEIN KINASE EMS1-LIKE-RELATED"/>
    <property type="match status" value="1"/>
</dbReference>
<dbReference type="InterPro" id="IPR032675">
    <property type="entry name" value="LRR_dom_sf"/>
</dbReference>
<keyword evidence="6" id="KW-0677">Repeat</keyword>
<evidence type="ECO:0000259" key="13">
    <source>
        <dbReference type="Pfam" id="PF23598"/>
    </source>
</evidence>
<keyword evidence="5 11" id="KW-0732">Signal</keyword>
<dbReference type="AlphaFoldDB" id="A0A6D2JRE7"/>
<evidence type="ECO:0000256" key="10">
    <source>
        <dbReference type="ARBA" id="ARBA00023180"/>
    </source>
</evidence>
<keyword evidence="10" id="KW-0325">Glycoprotein</keyword>
<organism evidence="14 15">
    <name type="scientific">Microthlaspi erraticum</name>
    <dbReference type="NCBI Taxonomy" id="1685480"/>
    <lineage>
        <taxon>Eukaryota</taxon>
        <taxon>Viridiplantae</taxon>
        <taxon>Streptophyta</taxon>
        <taxon>Embryophyta</taxon>
        <taxon>Tracheophyta</taxon>
        <taxon>Spermatophyta</taxon>
        <taxon>Magnoliopsida</taxon>
        <taxon>eudicotyledons</taxon>
        <taxon>Gunneridae</taxon>
        <taxon>Pentapetalae</taxon>
        <taxon>rosids</taxon>
        <taxon>malvids</taxon>
        <taxon>Brassicales</taxon>
        <taxon>Brassicaceae</taxon>
        <taxon>Coluteocarpeae</taxon>
        <taxon>Microthlaspi</taxon>
    </lineage>
</organism>
<evidence type="ECO:0000313" key="15">
    <source>
        <dbReference type="Proteomes" id="UP000467841"/>
    </source>
</evidence>
<evidence type="ECO:0000256" key="5">
    <source>
        <dbReference type="ARBA" id="ARBA00022729"/>
    </source>
</evidence>
<keyword evidence="9" id="KW-0675">Receptor</keyword>
<comment type="caution">
    <text evidence="14">The sequence shown here is derived from an EMBL/GenBank/DDBJ whole genome shotgun (WGS) entry which is preliminary data.</text>
</comment>
<proteinExistence type="inferred from homology"/>
<evidence type="ECO:0000256" key="6">
    <source>
        <dbReference type="ARBA" id="ARBA00022737"/>
    </source>
</evidence>
<evidence type="ECO:0000256" key="11">
    <source>
        <dbReference type="SAM" id="SignalP"/>
    </source>
</evidence>
<dbReference type="GO" id="GO:0016020">
    <property type="term" value="C:membrane"/>
    <property type="evidence" value="ECO:0007669"/>
    <property type="project" value="UniProtKB-SubCell"/>
</dbReference>
<feature type="chain" id="PRO_5025460120" evidence="11">
    <location>
        <begin position="31"/>
        <end position="479"/>
    </location>
</feature>
<evidence type="ECO:0000256" key="8">
    <source>
        <dbReference type="ARBA" id="ARBA00023136"/>
    </source>
</evidence>
<keyword evidence="8" id="KW-0472">Membrane</keyword>